<evidence type="ECO:0000256" key="1">
    <source>
        <dbReference type="SAM" id="Phobius"/>
    </source>
</evidence>
<name>A0ABV6RF64_9MICO</name>
<feature type="transmembrane region" description="Helical" evidence="1">
    <location>
        <begin position="178"/>
        <end position="196"/>
    </location>
</feature>
<feature type="transmembrane region" description="Helical" evidence="1">
    <location>
        <begin position="130"/>
        <end position="157"/>
    </location>
</feature>
<sequence>MSRTARPWPAATIIAAVLMLLSALWIPISGAVVTPLITAALTRGDADPERFLMIGPLGAIVSASPLLLSVAFAVVASCILAERAPGRASAAGAVIVALIVLASTLVPPLLSGVLLMVLEGTGASSSVGAAFFVGMIAHVGLVGIGSIGLIITSVLAGRGVPGSAPGRAEAAPRGGHRAPALAVTILAALVLLAWLWEVLLSVPALWGALTSAAGPGSLAPFQLATVLRGGPLAIVTALLIVSLALLLPRVGPEGRRAARTAVVLVAAMRVAGVLVSYVMSIVMVLAFPQAADASGFVAVLAAAVPAGAAAVGVIIAVQIAVRRSGSAGPRR</sequence>
<organism evidence="2 3">
    <name type="scientific">Brachybacterium hainanense</name>
    <dbReference type="NCBI Taxonomy" id="1541174"/>
    <lineage>
        <taxon>Bacteria</taxon>
        <taxon>Bacillati</taxon>
        <taxon>Actinomycetota</taxon>
        <taxon>Actinomycetes</taxon>
        <taxon>Micrococcales</taxon>
        <taxon>Dermabacteraceae</taxon>
        <taxon>Brachybacterium</taxon>
    </lineage>
</organism>
<feature type="transmembrane region" description="Helical" evidence="1">
    <location>
        <begin position="57"/>
        <end position="81"/>
    </location>
</feature>
<evidence type="ECO:0000313" key="2">
    <source>
        <dbReference type="EMBL" id="MFC0675633.1"/>
    </source>
</evidence>
<accession>A0ABV6RF64</accession>
<feature type="transmembrane region" description="Helical" evidence="1">
    <location>
        <begin position="230"/>
        <end position="248"/>
    </location>
</feature>
<comment type="caution">
    <text evidence="2">The sequence shown here is derived from an EMBL/GenBank/DDBJ whole genome shotgun (WGS) entry which is preliminary data.</text>
</comment>
<keyword evidence="1" id="KW-0812">Transmembrane</keyword>
<keyword evidence="3" id="KW-1185">Reference proteome</keyword>
<feature type="transmembrane region" description="Helical" evidence="1">
    <location>
        <begin position="260"/>
        <end position="287"/>
    </location>
</feature>
<dbReference type="EMBL" id="JBHLSV010000027">
    <property type="protein sequence ID" value="MFC0675633.1"/>
    <property type="molecule type" value="Genomic_DNA"/>
</dbReference>
<protein>
    <submittedName>
        <fullName evidence="2">Uncharacterized protein</fullName>
    </submittedName>
</protein>
<feature type="transmembrane region" description="Helical" evidence="1">
    <location>
        <begin position="93"/>
        <end position="118"/>
    </location>
</feature>
<gene>
    <name evidence="2" type="ORF">ACFFF6_16910</name>
</gene>
<feature type="transmembrane region" description="Helical" evidence="1">
    <location>
        <begin position="12"/>
        <end position="37"/>
    </location>
</feature>
<keyword evidence="1" id="KW-1133">Transmembrane helix</keyword>
<feature type="transmembrane region" description="Helical" evidence="1">
    <location>
        <begin position="293"/>
        <end position="321"/>
    </location>
</feature>
<keyword evidence="1" id="KW-0472">Membrane</keyword>
<dbReference type="Proteomes" id="UP001589793">
    <property type="component" value="Unassembled WGS sequence"/>
</dbReference>
<dbReference type="RefSeq" id="WP_376982663.1">
    <property type="nucleotide sequence ID" value="NZ_JBHLSV010000027.1"/>
</dbReference>
<reference evidence="2 3" key="1">
    <citation type="submission" date="2024-09" db="EMBL/GenBank/DDBJ databases">
        <authorList>
            <person name="Sun Q."/>
            <person name="Mori K."/>
        </authorList>
    </citation>
    <scope>NUCLEOTIDE SEQUENCE [LARGE SCALE GENOMIC DNA]</scope>
    <source>
        <strain evidence="2 3">CICC 10874</strain>
    </source>
</reference>
<proteinExistence type="predicted"/>
<evidence type="ECO:0000313" key="3">
    <source>
        <dbReference type="Proteomes" id="UP001589793"/>
    </source>
</evidence>